<dbReference type="AlphaFoldDB" id="A0A0L8IEZ6"/>
<keyword evidence="1" id="KW-0472">Membrane</keyword>
<evidence type="ECO:0000256" key="1">
    <source>
        <dbReference type="SAM" id="Phobius"/>
    </source>
</evidence>
<feature type="transmembrane region" description="Helical" evidence="1">
    <location>
        <begin position="33"/>
        <end position="52"/>
    </location>
</feature>
<feature type="transmembrane region" description="Helical" evidence="1">
    <location>
        <begin position="5"/>
        <end position="21"/>
    </location>
</feature>
<dbReference type="EMBL" id="KQ415859">
    <property type="protein sequence ID" value="KOG00030.1"/>
    <property type="molecule type" value="Genomic_DNA"/>
</dbReference>
<reference evidence="2" key="1">
    <citation type="submission" date="2015-07" db="EMBL/GenBank/DDBJ databases">
        <title>MeaNS - Measles Nucleotide Surveillance Program.</title>
        <authorList>
            <person name="Tran T."/>
            <person name="Druce J."/>
        </authorList>
    </citation>
    <scope>NUCLEOTIDE SEQUENCE</scope>
    <source>
        <strain evidence="2">UCB-OBI-ISO-001</strain>
        <tissue evidence="2">Gonad</tissue>
    </source>
</reference>
<organism evidence="2">
    <name type="scientific">Octopus bimaculoides</name>
    <name type="common">California two-spotted octopus</name>
    <dbReference type="NCBI Taxonomy" id="37653"/>
    <lineage>
        <taxon>Eukaryota</taxon>
        <taxon>Metazoa</taxon>
        <taxon>Spiralia</taxon>
        <taxon>Lophotrochozoa</taxon>
        <taxon>Mollusca</taxon>
        <taxon>Cephalopoda</taxon>
        <taxon>Coleoidea</taxon>
        <taxon>Octopodiformes</taxon>
        <taxon>Octopoda</taxon>
        <taxon>Incirrata</taxon>
        <taxon>Octopodidae</taxon>
        <taxon>Octopus</taxon>
    </lineage>
</organism>
<protein>
    <submittedName>
        <fullName evidence="2">Uncharacterized protein</fullName>
    </submittedName>
</protein>
<name>A0A0L8IEZ6_OCTBM</name>
<gene>
    <name evidence="2" type="ORF">OCBIM_22009040mg</name>
</gene>
<evidence type="ECO:0000313" key="2">
    <source>
        <dbReference type="EMBL" id="KOG00030.1"/>
    </source>
</evidence>
<proteinExistence type="predicted"/>
<accession>A0A0L8IEZ6</accession>
<keyword evidence="1" id="KW-1133">Transmembrane helix</keyword>
<sequence>MYMYIFMHCLCVYIYVYMHMYREKKICKQITPVFSTIVYVFYVNYKYIYIFYKTRKAKNVIIFI</sequence>
<keyword evidence="1" id="KW-0812">Transmembrane</keyword>